<organism evidence="10 11">
    <name type="scientific">Circinella minor</name>
    <dbReference type="NCBI Taxonomy" id="1195481"/>
    <lineage>
        <taxon>Eukaryota</taxon>
        <taxon>Fungi</taxon>
        <taxon>Fungi incertae sedis</taxon>
        <taxon>Mucoromycota</taxon>
        <taxon>Mucoromycotina</taxon>
        <taxon>Mucoromycetes</taxon>
        <taxon>Mucorales</taxon>
        <taxon>Lichtheimiaceae</taxon>
        <taxon>Circinella</taxon>
    </lineage>
</organism>
<dbReference type="GO" id="GO:0005658">
    <property type="term" value="C:alpha DNA polymerase:primase complex"/>
    <property type="evidence" value="ECO:0007669"/>
    <property type="project" value="UniProtKB-ARBA"/>
</dbReference>
<keyword evidence="5" id="KW-0808">Transferase</keyword>
<keyword evidence="3" id="KW-0240">DNA-directed RNA polymerase</keyword>
<comment type="similarity">
    <text evidence="1">Belongs to the eukaryotic-type primase small subunit family.</text>
</comment>
<protein>
    <recommendedName>
        <fullName evidence="2">DNA primase small subunit</fullName>
    </recommendedName>
</protein>
<evidence type="ECO:0000256" key="5">
    <source>
        <dbReference type="ARBA" id="ARBA00022679"/>
    </source>
</evidence>
<evidence type="ECO:0000256" key="1">
    <source>
        <dbReference type="ARBA" id="ARBA00009762"/>
    </source>
</evidence>
<keyword evidence="11" id="KW-1185">Reference proteome</keyword>
<evidence type="ECO:0000256" key="7">
    <source>
        <dbReference type="ARBA" id="ARBA00022705"/>
    </source>
</evidence>
<evidence type="ECO:0000256" key="4">
    <source>
        <dbReference type="ARBA" id="ARBA00022515"/>
    </source>
</evidence>
<accession>A0A8H7VPU6</accession>
<dbReference type="Proteomes" id="UP000646827">
    <property type="component" value="Unassembled WGS sequence"/>
</dbReference>
<evidence type="ECO:0000256" key="9">
    <source>
        <dbReference type="ARBA" id="ARBA00023163"/>
    </source>
</evidence>
<evidence type="ECO:0000256" key="8">
    <source>
        <dbReference type="ARBA" id="ARBA00022723"/>
    </source>
</evidence>
<dbReference type="Pfam" id="PF01896">
    <property type="entry name" value="DNA_primase_S"/>
    <property type="match status" value="1"/>
</dbReference>
<dbReference type="PANTHER" id="PTHR10536">
    <property type="entry name" value="DNA PRIMASE SMALL SUBUNIT"/>
    <property type="match status" value="1"/>
</dbReference>
<dbReference type="GO" id="GO:0006269">
    <property type="term" value="P:DNA replication, synthesis of primer"/>
    <property type="evidence" value="ECO:0007669"/>
    <property type="project" value="UniProtKB-KW"/>
</dbReference>
<dbReference type="GO" id="GO:0003899">
    <property type="term" value="F:DNA-directed RNA polymerase activity"/>
    <property type="evidence" value="ECO:0007669"/>
    <property type="project" value="InterPro"/>
</dbReference>
<proteinExistence type="inferred from homology"/>
<evidence type="ECO:0000256" key="3">
    <source>
        <dbReference type="ARBA" id="ARBA00022478"/>
    </source>
</evidence>
<dbReference type="NCBIfam" id="TIGR00335">
    <property type="entry name" value="primase_sml"/>
    <property type="match status" value="1"/>
</dbReference>
<keyword evidence="8" id="KW-0479">Metal-binding</keyword>
<dbReference type="InterPro" id="IPR014052">
    <property type="entry name" value="DNA_primase_ssu_euk/arc"/>
</dbReference>
<gene>
    <name evidence="10" type="ORF">INT45_008728</name>
</gene>
<dbReference type="InterPro" id="IPR002755">
    <property type="entry name" value="DNA_primase_S"/>
</dbReference>
<dbReference type="Gene3D" id="3.90.920.10">
    <property type="entry name" value="DNA primase, PRIM domain"/>
    <property type="match status" value="1"/>
</dbReference>
<evidence type="ECO:0000313" key="11">
    <source>
        <dbReference type="Proteomes" id="UP000646827"/>
    </source>
</evidence>
<dbReference type="AlphaFoldDB" id="A0A8H7VPU6"/>
<dbReference type="CDD" id="cd04860">
    <property type="entry name" value="AE_Prim_S"/>
    <property type="match status" value="1"/>
</dbReference>
<name>A0A8H7VPU6_9FUNG</name>
<evidence type="ECO:0000256" key="2">
    <source>
        <dbReference type="ARBA" id="ARBA00021278"/>
    </source>
</evidence>
<evidence type="ECO:0000313" key="10">
    <source>
        <dbReference type="EMBL" id="KAG2222609.1"/>
    </source>
</evidence>
<dbReference type="OrthoDB" id="19606at2759"/>
<evidence type="ECO:0000256" key="6">
    <source>
        <dbReference type="ARBA" id="ARBA00022695"/>
    </source>
</evidence>
<keyword evidence="9" id="KW-0804">Transcription</keyword>
<keyword evidence="6" id="KW-0548">Nucleotidyltransferase</keyword>
<dbReference type="SUPFAM" id="SSF56747">
    <property type="entry name" value="Prim-pol domain"/>
    <property type="match status" value="1"/>
</dbReference>
<keyword evidence="7" id="KW-0235">DNA replication</keyword>
<sequence length="272" mass="31637">MTDKKQISEELKDVDMSIFDDDDDAMEDDINQVDDHLANVHLQTPERPSFQPKFFFTLPSDIYIRYNSFANIDIMKKEIERLQPIKIDIGAVYSVKPKDKKTVNEKVFKPLEKELVFDIDMTDYDEIRTCCSGGDICHKCWEFMTIAIKVIDVSLREDFGFKHLLWVYSGRRGVHCWVSDERARKLDNESRKAIVGFLEIIKGGAEMSRKVKLPHILHPSLTRSLEIVKPYFGSLVLDTQGVLDTPDEWNKVLDFINDTGKNKNNNNTWYHK</sequence>
<dbReference type="EMBL" id="JAEPRB010000079">
    <property type="protein sequence ID" value="KAG2222609.1"/>
    <property type="molecule type" value="Genomic_DNA"/>
</dbReference>
<reference evidence="10 11" key="1">
    <citation type="submission" date="2020-12" db="EMBL/GenBank/DDBJ databases">
        <title>Metabolic potential, ecology and presence of endohyphal bacteria is reflected in genomic diversity of Mucoromycotina.</title>
        <authorList>
            <person name="Muszewska A."/>
            <person name="Okrasinska A."/>
            <person name="Steczkiewicz K."/>
            <person name="Drgas O."/>
            <person name="Orlowska M."/>
            <person name="Perlinska-Lenart U."/>
            <person name="Aleksandrzak-Piekarczyk T."/>
            <person name="Szatraj K."/>
            <person name="Zielenkiewicz U."/>
            <person name="Pilsyk S."/>
            <person name="Malc E."/>
            <person name="Mieczkowski P."/>
            <person name="Kruszewska J.S."/>
            <person name="Biernat P."/>
            <person name="Pawlowska J."/>
        </authorList>
    </citation>
    <scope>NUCLEOTIDE SEQUENCE [LARGE SCALE GENOMIC DNA]</scope>
    <source>
        <strain evidence="10 11">CBS 142.35</strain>
    </source>
</reference>
<keyword evidence="4" id="KW-0639">Primosome</keyword>
<comment type="caution">
    <text evidence="10">The sequence shown here is derived from an EMBL/GenBank/DDBJ whole genome shotgun (WGS) entry which is preliminary data.</text>
</comment>
<dbReference type="GO" id="GO:0046872">
    <property type="term" value="F:metal ion binding"/>
    <property type="evidence" value="ECO:0007669"/>
    <property type="project" value="UniProtKB-KW"/>
</dbReference>